<comment type="similarity">
    <text evidence="3 8">Belongs to the acyl-CoA dehydrogenase family.</text>
</comment>
<evidence type="ECO:0000259" key="11">
    <source>
        <dbReference type="Pfam" id="PF02771"/>
    </source>
</evidence>
<dbReference type="PROSITE" id="PS00073">
    <property type="entry name" value="ACYL_COA_DH_2"/>
    <property type="match status" value="1"/>
</dbReference>
<dbReference type="Pfam" id="PF00441">
    <property type="entry name" value="Acyl-CoA_dh_1"/>
    <property type="match status" value="1"/>
</dbReference>
<comment type="cofactor">
    <cofactor evidence="1 8">
        <name>FAD</name>
        <dbReference type="ChEBI" id="CHEBI:57692"/>
    </cofactor>
</comment>
<dbReference type="PANTHER" id="PTHR43831">
    <property type="entry name" value="ISOBUTYRYL-COA DEHYDROGENASE"/>
    <property type="match status" value="1"/>
</dbReference>
<keyword evidence="5 8" id="KW-0285">Flavoprotein</keyword>
<feature type="domain" description="Acyl-CoA dehydrogenase/oxidase C-terminal" evidence="9">
    <location>
        <begin position="242"/>
        <end position="392"/>
    </location>
</feature>
<dbReference type="RefSeq" id="WP_036822305.1">
    <property type="nucleotide sequence ID" value="NZ_JGVO01000391.1"/>
</dbReference>
<dbReference type="Gene3D" id="2.40.110.10">
    <property type="entry name" value="Butyryl-CoA Dehydrogenase, subunit A, domain 2"/>
    <property type="match status" value="1"/>
</dbReference>
<dbReference type="InterPro" id="IPR037069">
    <property type="entry name" value="AcylCoA_DH/ox_N_sf"/>
</dbReference>
<dbReference type="InterPro" id="IPR009100">
    <property type="entry name" value="AcylCoA_DH/oxidase_NM_dom_sf"/>
</dbReference>
<dbReference type="OrthoDB" id="9769473at2"/>
<dbReference type="FunFam" id="1.20.140.10:FF:000001">
    <property type="entry name" value="Acyl-CoA dehydrogenase"/>
    <property type="match status" value="1"/>
</dbReference>
<dbReference type="FunFam" id="1.10.540.10:FF:000026">
    <property type="entry name" value="Acyl-CoA dehydrogenase medium chain"/>
    <property type="match status" value="1"/>
</dbReference>
<accession>A0A2T3NVL1</accession>
<sequence>MDFALNEDQRAFAEAAMQFAQEQLAPNAAHWDENQVFPKDVLRQAGEMGFLSLYVPEEAGGLGLARLDSSIVFEQLAMGCTSTTAFMTIHNMVSWMIASFATETVRNKYCPKLVTGELLASYCLTEANAGSDAASLTTTAVIQGDHYILNGAKAFISGAGDTDVLVVMARTASNDVKGSDTKENKSQENNAKAISAFVVPADADGISYGRKEPKMGWNSQPTRAVTFSNVSIPAENLLGQEGEGFKFAMKGLDGGRINIASCSLGTAQQALNNAKQYVSERKQFGKPLSAFQTVQFSLADMTTELVAARQLVRYAAFKLDQGDPEATAYCAMAKRFATDVGFKVCDKALQLYGGYGYIKEYPLERYFRDVRVHQILEGTNEIMRLIISRRVLAEGAELL</sequence>
<dbReference type="GO" id="GO:0050660">
    <property type="term" value="F:flavin adenine dinucleotide binding"/>
    <property type="evidence" value="ECO:0007669"/>
    <property type="project" value="InterPro"/>
</dbReference>
<evidence type="ECO:0000259" key="9">
    <source>
        <dbReference type="Pfam" id="PF00441"/>
    </source>
</evidence>
<dbReference type="EMBL" id="PYMA01000004">
    <property type="protein sequence ID" value="PSW20297.1"/>
    <property type="molecule type" value="Genomic_DNA"/>
</dbReference>
<dbReference type="SUPFAM" id="SSF56645">
    <property type="entry name" value="Acyl-CoA dehydrogenase NM domain-like"/>
    <property type="match status" value="1"/>
</dbReference>
<dbReference type="InterPro" id="IPR006091">
    <property type="entry name" value="Acyl-CoA_Oxase/DH_mid-dom"/>
</dbReference>
<dbReference type="PANTHER" id="PTHR43831:SF1">
    <property type="entry name" value="ISOBUTYRYL-COA DEHYDROGENASE, MITOCHONDRIAL"/>
    <property type="match status" value="1"/>
</dbReference>
<dbReference type="InterPro" id="IPR013786">
    <property type="entry name" value="AcylCoA_DH/ox_N"/>
</dbReference>
<evidence type="ECO:0000256" key="7">
    <source>
        <dbReference type="ARBA" id="ARBA00023002"/>
    </source>
</evidence>
<evidence type="ECO:0000256" key="5">
    <source>
        <dbReference type="ARBA" id="ARBA00022630"/>
    </source>
</evidence>
<dbReference type="FunFam" id="2.40.110.10:FF:000001">
    <property type="entry name" value="Acyl-CoA dehydrogenase, mitochondrial"/>
    <property type="match status" value="1"/>
</dbReference>
<dbReference type="Pfam" id="PF02770">
    <property type="entry name" value="Acyl-CoA_dh_M"/>
    <property type="match status" value="1"/>
</dbReference>
<evidence type="ECO:0000259" key="10">
    <source>
        <dbReference type="Pfam" id="PF02770"/>
    </source>
</evidence>
<organism evidence="12 13">
    <name type="scientific">Photobacterium sanctipauli</name>
    <dbReference type="NCBI Taxonomy" id="1342794"/>
    <lineage>
        <taxon>Bacteria</taxon>
        <taxon>Pseudomonadati</taxon>
        <taxon>Pseudomonadota</taxon>
        <taxon>Gammaproteobacteria</taxon>
        <taxon>Vibrionales</taxon>
        <taxon>Vibrionaceae</taxon>
        <taxon>Photobacterium</taxon>
    </lineage>
</organism>
<dbReference type="Pfam" id="PF02771">
    <property type="entry name" value="Acyl-CoA_dh_N"/>
    <property type="match status" value="1"/>
</dbReference>
<dbReference type="Proteomes" id="UP000241771">
    <property type="component" value="Unassembled WGS sequence"/>
</dbReference>
<dbReference type="InterPro" id="IPR052547">
    <property type="entry name" value="Mito_Isobutyryl-CoADH"/>
</dbReference>
<comment type="pathway">
    <text evidence="2">Amino-acid degradation; L-valine degradation.</text>
</comment>
<dbReference type="InterPro" id="IPR036250">
    <property type="entry name" value="AcylCo_DH-like_C"/>
</dbReference>
<dbReference type="Gene3D" id="1.20.140.10">
    <property type="entry name" value="Butyryl-CoA Dehydrogenase, subunit A, domain 3"/>
    <property type="match status" value="1"/>
</dbReference>
<dbReference type="PROSITE" id="PS00072">
    <property type="entry name" value="ACYL_COA_DH_1"/>
    <property type="match status" value="1"/>
</dbReference>
<keyword evidence="13" id="KW-1185">Reference proteome</keyword>
<dbReference type="InterPro" id="IPR046373">
    <property type="entry name" value="Acyl-CoA_Oxase/DH_mid-dom_sf"/>
</dbReference>
<dbReference type="InterPro" id="IPR006089">
    <property type="entry name" value="Acyl-CoA_DH_CS"/>
</dbReference>
<keyword evidence="6 8" id="KW-0274">FAD</keyword>
<comment type="caution">
    <text evidence="12">The sequence shown here is derived from an EMBL/GenBank/DDBJ whole genome shotgun (WGS) entry which is preliminary data.</text>
</comment>
<proteinExistence type="inferred from homology"/>
<dbReference type="InterPro" id="IPR009075">
    <property type="entry name" value="AcylCo_DH/oxidase_C"/>
</dbReference>
<feature type="domain" description="Acyl-CoA dehydrogenase/oxidase N-terminal" evidence="11">
    <location>
        <begin position="6"/>
        <end position="117"/>
    </location>
</feature>
<evidence type="ECO:0000256" key="1">
    <source>
        <dbReference type="ARBA" id="ARBA00001974"/>
    </source>
</evidence>
<reference evidence="12 13" key="1">
    <citation type="submission" date="2018-01" db="EMBL/GenBank/DDBJ databases">
        <title>Whole genome sequencing of Histamine producing bacteria.</title>
        <authorList>
            <person name="Butler K."/>
        </authorList>
    </citation>
    <scope>NUCLEOTIDE SEQUENCE [LARGE SCALE GENOMIC DNA]</scope>
    <source>
        <strain evidence="12 13">DSM 100436</strain>
    </source>
</reference>
<keyword evidence="4" id="KW-0101">Branched-chain amino acid catabolism</keyword>
<evidence type="ECO:0000313" key="13">
    <source>
        <dbReference type="Proteomes" id="UP000241771"/>
    </source>
</evidence>
<dbReference type="SUPFAM" id="SSF47203">
    <property type="entry name" value="Acyl-CoA dehydrogenase C-terminal domain-like"/>
    <property type="match status" value="1"/>
</dbReference>
<protein>
    <submittedName>
        <fullName evidence="12">Acyl-CoA dehydrogenase</fullName>
    </submittedName>
</protein>
<dbReference type="GO" id="GO:0009083">
    <property type="term" value="P:branched-chain amino acid catabolic process"/>
    <property type="evidence" value="ECO:0007669"/>
    <property type="project" value="UniProtKB-KW"/>
</dbReference>
<dbReference type="AlphaFoldDB" id="A0A2T3NVL1"/>
<dbReference type="PIRSF" id="PIRSF016578">
    <property type="entry name" value="HsaA"/>
    <property type="match status" value="1"/>
</dbReference>
<evidence type="ECO:0000256" key="8">
    <source>
        <dbReference type="RuleBase" id="RU362125"/>
    </source>
</evidence>
<dbReference type="GO" id="GO:0003995">
    <property type="term" value="F:acyl-CoA dehydrogenase activity"/>
    <property type="evidence" value="ECO:0007669"/>
    <property type="project" value="InterPro"/>
</dbReference>
<dbReference type="Gene3D" id="1.10.540.10">
    <property type="entry name" value="Acyl-CoA dehydrogenase/oxidase, N-terminal domain"/>
    <property type="match status" value="1"/>
</dbReference>
<evidence type="ECO:0000256" key="6">
    <source>
        <dbReference type="ARBA" id="ARBA00022827"/>
    </source>
</evidence>
<feature type="domain" description="Acyl-CoA oxidase/dehydrogenase middle" evidence="10">
    <location>
        <begin position="122"/>
        <end position="230"/>
    </location>
</feature>
<keyword evidence="7 8" id="KW-0560">Oxidoreductase</keyword>
<name>A0A2T3NVL1_9GAMM</name>
<evidence type="ECO:0000256" key="4">
    <source>
        <dbReference type="ARBA" id="ARBA00022456"/>
    </source>
</evidence>
<evidence type="ECO:0000313" key="12">
    <source>
        <dbReference type="EMBL" id="PSW20297.1"/>
    </source>
</evidence>
<evidence type="ECO:0000256" key="2">
    <source>
        <dbReference type="ARBA" id="ARBA00005109"/>
    </source>
</evidence>
<evidence type="ECO:0000256" key="3">
    <source>
        <dbReference type="ARBA" id="ARBA00009347"/>
    </source>
</evidence>
<gene>
    <name evidence="12" type="ORF">C9I98_09610</name>
</gene>